<dbReference type="InterPro" id="IPR004175">
    <property type="entry name" value="RNA_CPDase"/>
</dbReference>
<gene>
    <name evidence="3" type="ORF">C2L80_04745</name>
</gene>
<dbReference type="HAMAP" id="MF_01940">
    <property type="entry name" value="RNA_CPDase"/>
    <property type="match status" value="1"/>
</dbReference>
<proteinExistence type="inferred from homology"/>
<organism evidence="3 4">
    <name type="scientific">Rubneribacter badeniensis</name>
    <dbReference type="NCBI Taxonomy" id="2070688"/>
    <lineage>
        <taxon>Bacteria</taxon>
        <taxon>Bacillati</taxon>
        <taxon>Actinomycetota</taxon>
        <taxon>Coriobacteriia</taxon>
        <taxon>Eggerthellales</taxon>
        <taxon>Eggerthellaceae</taxon>
        <taxon>Rubneribacter</taxon>
    </lineage>
</organism>
<feature type="short sequence motif" description="HXTX 2" evidence="2">
    <location>
        <begin position="124"/>
        <end position="127"/>
    </location>
</feature>
<protein>
    <recommendedName>
        <fullName evidence="2">RNA 2',3'-cyclic phosphodiesterase</fullName>
        <shortName evidence="2">RNA 2',3'-CPDase</shortName>
        <ecNumber evidence="2">3.1.4.58</ecNumber>
    </recommendedName>
</protein>
<comment type="caution">
    <text evidence="3">The sequence shown here is derived from an EMBL/GenBank/DDBJ whole genome shotgun (WGS) entry which is preliminary data.</text>
</comment>
<dbReference type="EC" id="3.1.4.58" evidence="2"/>
<keyword evidence="4" id="KW-1185">Reference proteome</keyword>
<keyword evidence="1 2" id="KW-0378">Hydrolase</keyword>
<evidence type="ECO:0000313" key="4">
    <source>
        <dbReference type="Proteomes" id="UP000236488"/>
    </source>
</evidence>
<evidence type="ECO:0000313" key="3">
    <source>
        <dbReference type="EMBL" id="PNV65779.1"/>
    </source>
</evidence>
<dbReference type="AlphaFoldDB" id="A0A2K2U684"/>
<comment type="catalytic activity">
    <reaction evidence="2">
        <text>a 3'-end 2',3'-cyclophospho-ribonucleotide-RNA + H2O = a 3'-end 2'-phospho-ribonucleotide-RNA + H(+)</text>
        <dbReference type="Rhea" id="RHEA:11828"/>
        <dbReference type="Rhea" id="RHEA-COMP:10464"/>
        <dbReference type="Rhea" id="RHEA-COMP:17353"/>
        <dbReference type="ChEBI" id="CHEBI:15377"/>
        <dbReference type="ChEBI" id="CHEBI:15378"/>
        <dbReference type="ChEBI" id="CHEBI:83064"/>
        <dbReference type="ChEBI" id="CHEBI:173113"/>
        <dbReference type="EC" id="3.1.4.58"/>
    </reaction>
</comment>
<dbReference type="PANTHER" id="PTHR35561:SF1">
    <property type="entry name" value="RNA 2',3'-CYCLIC PHOSPHODIESTERASE"/>
    <property type="match status" value="1"/>
</dbReference>
<feature type="active site" description="Proton donor" evidence="2">
    <location>
        <position position="39"/>
    </location>
</feature>
<dbReference type="Gene3D" id="3.90.1140.10">
    <property type="entry name" value="Cyclic phosphodiesterase"/>
    <property type="match status" value="1"/>
</dbReference>
<dbReference type="SUPFAM" id="SSF55144">
    <property type="entry name" value="LigT-like"/>
    <property type="match status" value="1"/>
</dbReference>
<name>A0A2K2U684_9ACTN</name>
<accession>A0A2K2U684</accession>
<comment type="similarity">
    <text evidence="2">Belongs to the 2H phosphoesterase superfamily. ThpR family.</text>
</comment>
<dbReference type="InterPro" id="IPR009097">
    <property type="entry name" value="Cyclic_Pdiesterase"/>
</dbReference>
<comment type="function">
    <text evidence="2">Hydrolyzes RNA 2',3'-cyclic phosphodiester to an RNA 2'-phosphomonoester.</text>
</comment>
<feature type="active site" description="Proton acceptor" evidence="2">
    <location>
        <position position="124"/>
    </location>
</feature>
<dbReference type="EMBL" id="PPEL01000017">
    <property type="protein sequence ID" value="PNV65779.1"/>
    <property type="molecule type" value="Genomic_DNA"/>
</dbReference>
<dbReference type="Pfam" id="PF13563">
    <property type="entry name" value="2_5_RNA_ligase2"/>
    <property type="match status" value="1"/>
</dbReference>
<dbReference type="NCBIfam" id="TIGR02258">
    <property type="entry name" value="2_5_ligase"/>
    <property type="match status" value="1"/>
</dbReference>
<evidence type="ECO:0000256" key="1">
    <source>
        <dbReference type="ARBA" id="ARBA00022801"/>
    </source>
</evidence>
<dbReference type="GO" id="GO:0008664">
    <property type="term" value="F:RNA 2',3'-cyclic 3'-phosphodiesterase activity"/>
    <property type="evidence" value="ECO:0007669"/>
    <property type="project" value="UniProtKB-EC"/>
</dbReference>
<sequence>MRMFTALELPERFADDVSALARRLEAVVEGRFVPREARHLTLAFLGDVPKADALVAADALEAACAEVPRIPLRAAGLGTFGRQDDATLWLGIARSPELEHLAARLRKELAARELSFDGKPFKPHVTLARRARIPRGNLPPLPFPLANQAETATLFKSTLRRDGAAYEPLRSVRLVG</sequence>
<dbReference type="PANTHER" id="PTHR35561">
    <property type="entry name" value="RNA 2',3'-CYCLIC PHOSPHODIESTERASE"/>
    <property type="match status" value="1"/>
</dbReference>
<dbReference type="GO" id="GO:0004113">
    <property type="term" value="F:2',3'-cyclic-nucleotide 3'-phosphodiesterase activity"/>
    <property type="evidence" value="ECO:0007669"/>
    <property type="project" value="InterPro"/>
</dbReference>
<evidence type="ECO:0000256" key="2">
    <source>
        <dbReference type="HAMAP-Rule" id="MF_01940"/>
    </source>
</evidence>
<dbReference type="Proteomes" id="UP000236488">
    <property type="component" value="Unassembled WGS sequence"/>
</dbReference>
<feature type="short sequence motif" description="HXTX 1" evidence="2">
    <location>
        <begin position="39"/>
        <end position="42"/>
    </location>
</feature>
<reference evidence="3 4" key="1">
    <citation type="journal article" date="2018" name="Int. J. Syst. Evol. Microbiol.">
        <title>Rubneribacter badeniensis gen. nov., sp. nov. and Enteroscipio rubneri gen. nov., sp. nov., new members of the Eggerthellaceae isolated from human faeces.</title>
        <authorList>
            <person name="Danylec N."/>
            <person name="Gobl A."/>
            <person name="Stoll D.A."/>
            <person name="Hetzer B."/>
            <person name="Kulling S.E."/>
            <person name="Huch M."/>
        </authorList>
    </citation>
    <scope>NUCLEOTIDE SEQUENCE [LARGE SCALE GENOMIC DNA]</scope>
    <source>
        <strain evidence="3 4">ResAG-85</strain>
    </source>
</reference>